<keyword evidence="8" id="KW-0539">Nucleus</keyword>
<keyword evidence="2" id="KW-0936">Ethylene signaling pathway</keyword>
<keyword evidence="5" id="KW-0238">DNA-binding</keyword>
<dbReference type="SMART" id="SM00380">
    <property type="entry name" value="AP2"/>
    <property type="match status" value="1"/>
</dbReference>
<dbReference type="GO" id="GO:0009873">
    <property type="term" value="P:ethylene-activated signaling pathway"/>
    <property type="evidence" value="ECO:0007669"/>
    <property type="project" value="UniProtKB-KW"/>
</dbReference>
<dbReference type="InterPro" id="IPR016177">
    <property type="entry name" value="DNA-bd_dom_sf"/>
</dbReference>
<dbReference type="PANTHER" id="PTHR31190">
    <property type="entry name" value="DNA-BINDING DOMAIN"/>
    <property type="match status" value="1"/>
</dbReference>
<dbReference type="InterPro" id="IPR036955">
    <property type="entry name" value="AP2/ERF_dom_sf"/>
</dbReference>
<evidence type="ECO:0000256" key="7">
    <source>
        <dbReference type="ARBA" id="ARBA00023163"/>
    </source>
</evidence>
<dbReference type="GO" id="GO:0000976">
    <property type="term" value="F:transcription cis-regulatory region binding"/>
    <property type="evidence" value="ECO:0007669"/>
    <property type="project" value="UniProtKB-ARBA"/>
</dbReference>
<dbReference type="Proteomes" id="UP001604336">
    <property type="component" value="Unassembled WGS sequence"/>
</dbReference>
<evidence type="ECO:0000313" key="11">
    <source>
        <dbReference type="Proteomes" id="UP001604336"/>
    </source>
</evidence>
<dbReference type="GO" id="GO:0006952">
    <property type="term" value="P:defense response"/>
    <property type="evidence" value="ECO:0007669"/>
    <property type="project" value="UniProtKB-KW"/>
</dbReference>
<comment type="caution">
    <text evidence="10">The sequence shown here is derived from an EMBL/GenBank/DDBJ whole genome shotgun (WGS) entry which is preliminary data.</text>
</comment>
<dbReference type="GO" id="GO:0005634">
    <property type="term" value="C:nucleus"/>
    <property type="evidence" value="ECO:0007669"/>
    <property type="project" value="UniProtKB-SubCell"/>
</dbReference>
<evidence type="ECO:0000256" key="8">
    <source>
        <dbReference type="ARBA" id="ARBA00023242"/>
    </source>
</evidence>
<keyword evidence="4" id="KW-0805">Transcription regulation</keyword>
<comment type="subcellular location">
    <subcellularLocation>
        <location evidence="1">Nucleus</location>
    </subcellularLocation>
</comment>
<keyword evidence="3" id="KW-0611">Plant defense</keyword>
<dbReference type="PANTHER" id="PTHR31190:SF499">
    <property type="entry name" value="ETHYLENE-RESPONSIVE TRANSCRIPTION FACTOR ERF105"/>
    <property type="match status" value="1"/>
</dbReference>
<sequence>MATAAEVSALEQIRKHLLGEFSPRENAFATHDFENQSSCNLTSSIFCTLSDSFCSESASYESQISRSSYLIDFSDFSTSGCIFFEKNQVIDFTTQKAVNSNNRKPSLKIELPAVKKLEWIDSSESTRKHSGAEKNRNYRGVRRRPWGKYAAEIRDPKRRGSRIWLGTFDTAIEAAKAYDRAAFKLRGSKAIVNFPLEIQREEFKSRAAGGCRTEANERWRRKL</sequence>
<dbReference type="SUPFAM" id="SSF54171">
    <property type="entry name" value="DNA-binding domain"/>
    <property type="match status" value="1"/>
</dbReference>
<evidence type="ECO:0000256" key="6">
    <source>
        <dbReference type="ARBA" id="ARBA00023159"/>
    </source>
</evidence>
<dbReference type="Pfam" id="PF00847">
    <property type="entry name" value="AP2"/>
    <property type="match status" value="1"/>
</dbReference>
<dbReference type="FunFam" id="3.30.730.10:FF:000001">
    <property type="entry name" value="Ethylene-responsive transcription factor 2"/>
    <property type="match status" value="1"/>
</dbReference>
<protein>
    <submittedName>
        <fullName evidence="10">Ethylene-responsive transcription factor 5</fullName>
    </submittedName>
</protein>
<name>A0ABD1UJU8_9LAMI</name>
<evidence type="ECO:0000259" key="9">
    <source>
        <dbReference type="PROSITE" id="PS51032"/>
    </source>
</evidence>
<dbReference type="PROSITE" id="PS51032">
    <property type="entry name" value="AP2_ERF"/>
    <property type="match status" value="1"/>
</dbReference>
<evidence type="ECO:0000313" key="10">
    <source>
        <dbReference type="EMBL" id="KAL2525202.1"/>
    </source>
</evidence>
<reference evidence="11" key="1">
    <citation type="submission" date="2024-07" db="EMBL/GenBank/DDBJ databases">
        <title>Two chromosome-level genome assemblies of Korean endemic species Abeliophyllum distichum and Forsythia ovata (Oleaceae).</title>
        <authorList>
            <person name="Jang H."/>
        </authorList>
    </citation>
    <scope>NUCLEOTIDE SEQUENCE [LARGE SCALE GENOMIC DNA]</scope>
</reference>
<organism evidence="10 11">
    <name type="scientific">Abeliophyllum distichum</name>
    <dbReference type="NCBI Taxonomy" id="126358"/>
    <lineage>
        <taxon>Eukaryota</taxon>
        <taxon>Viridiplantae</taxon>
        <taxon>Streptophyta</taxon>
        <taxon>Embryophyta</taxon>
        <taxon>Tracheophyta</taxon>
        <taxon>Spermatophyta</taxon>
        <taxon>Magnoliopsida</taxon>
        <taxon>eudicotyledons</taxon>
        <taxon>Gunneridae</taxon>
        <taxon>Pentapetalae</taxon>
        <taxon>asterids</taxon>
        <taxon>lamiids</taxon>
        <taxon>Lamiales</taxon>
        <taxon>Oleaceae</taxon>
        <taxon>Forsythieae</taxon>
        <taxon>Abeliophyllum</taxon>
    </lineage>
</organism>
<evidence type="ECO:0000256" key="4">
    <source>
        <dbReference type="ARBA" id="ARBA00023015"/>
    </source>
</evidence>
<evidence type="ECO:0000256" key="3">
    <source>
        <dbReference type="ARBA" id="ARBA00022821"/>
    </source>
</evidence>
<proteinExistence type="predicted"/>
<dbReference type="PRINTS" id="PR00367">
    <property type="entry name" value="ETHRSPELEMNT"/>
</dbReference>
<dbReference type="InterPro" id="IPR044808">
    <property type="entry name" value="ERF_plant"/>
</dbReference>
<gene>
    <name evidence="10" type="ORF">Adt_10256</name>
</gene>
<dbReference type="CDD" id="cd00018">
    <property type="entry name" value="AP2"/>
    <property type="match status" value="1"/>
</dbReference>
<keyword evidence="11" id="KW-1185">Reference proteome</keyword>
<evidence type="ECO:0000256" key="2">
    <source>
        <dbReference type="ARBA" id="ARBA00022745"/>
    </source>
</evidence>
<keyword evidence="7" id="KW-0804">Transcription</keyword>
<evidence type="ECO:0000256" key="5">
    <source>
        <dbReference type="ARBA" id="ARBA00023125"/>
    </source>
</evidence>
<accession>A0ABD1UJU8</accession>
<dbReference type="InterPro" id="IPR001471">
    <property type="entry name" value="AP2/ERF_dom"/>
</dbReference>
<keyword evidence="6" id="KW-0010">Activator</keyword>
<feature type="domain" description="AP2/ERF" evidence="9">
    <location>
        <begin position="137"/>
        <end position="195"/>
    </location>
</feature>
<dbReference type="AlphaFoldDB" id="A0ABD1UJU8"/>
<dbReference type="Gene3D" id="3.30.730.10">
    <property type="entry name" value="AP2/ERF domain"/>
    <property type="match status" value="1"/>
</dbReference>
<evidence type="ECO:0000256" key="1">
    <source>
        <dbReference type="ARBA" id="ARBA00004123"/>
    </source>
</evidence>
<dbReference type="EMBL" id="JBFOLK010000003">
    <property type="protein sequence ID" value="KAL2525202.1"/>
    <property type="molecule type" value="Genomic_DNA"/>
</dbReference>